<comment type="caution">
    <text evidence="7">The sequence shown here is derived from an EMBL/GenBank/DDBJ whole genome shotgun (WGS) entry which is preliminary data.</text>
</comment>
<dbReference type="FunFam" id="3.40.50.12780:FF:000012">
    <property type="entry name" value="Non-ribosomal peptide synthetase"/>
    <property type="match status" value="1"/>
</dbReference>
<evidence type="ECO:0000313" key="8">
    <source>
        <dbReference type="Proteomes" id="UP000093366"/>
    </source>
</evidence>
<evidence type="ECO:0000256" key="4">
    <source>
        <dbReference type="ARBA" id="ARBA00022553"/>
    </source>
</evidence>
<dbReference type="FunFam" id="3.40.50.980:FF:000001">
    <property type="entry name" value="Non-ribosomal peptide synthetase"/>
    <property type="match status" value="3"/>
</dbReference>
<dbReference type="FunFam" id="1.10.1200.10:FF:000005">
    <property type="entry name" value="Nonribosomal peptide synthetase 1"/>
    <property type="match status" value="3"/>
</dbReference>
<dbReference type="InterPro" id="IPR020806">
    <property type="entry name" value="PKS_PP-bd"/>
</dbReference>
<dbReference type="CDD" id="cd12116">
    <property type="entry name" value="A_NRPS_Ta1_like"/>
    <property type="match status" value="1"/>
</dbReference>
<dbReference type="PROSITE" id="PS50075">
    <property type="entry name" value="CARRIER"/>
    <property type="match status" value="3"/>
</dbReference>
<dbReference type="SUPFAM" id="SSF56801">
    <property type="entry name" value="Acetyl-CoA synthetase-like"/>
    <property type="match status" value="3"/>
</dbReference>
<dbReference type="InterPro" id="IPR010071">
    <property type="entry name" value="AA_adenyl_dom"/>
</dbReference>
<evidence type="ECO:0000259" key="6">
    <source>
        <dbReference type="PROSITE" id="PS50075"/>
    </source>
</evidence>
<dbReference type="PROSITE" id="PS00455">
    <property type="entry name" value="AMP_BINDING"/>
    <property type="match status" value="3"/>
</dbReference>
<dbReference type="Pfam" id="PF00550">
    <property type="entry name" value="PP-binding"/>
    <property type="match status" value="3"/>
</dbReference>
<dbReference type="SUPFAM" id="SSF52777">
    <property type="entry name" value="CoA-dependent acyltransferases"/>
    <property type="match status" value="9"/>
</dbReference>
<dbReference type="InterPro" id="IPR001242">
    <property type="entry name" value="Condensation_dom"/>
</dbReference>
<name>A0A1C0TJU8_9GAMM</name>
<dbReference type="Pfam" id="PF00501">
    <property type="entry name" value="AMP-binding"/>
    <property type="match status" value="3"/>
</dbReference>
<dbReference type="InterPro" id="IPR020845">
    <property type="entry name" value="AMP-binding_CS"/>
</dbReference>
<dbReference type="SUPFAM" id="SSF47336">
    <property type="entry name" value="ACP-like"/>
    <property type="match status" value="3"/>
</dbReference>
<dbReference type="Pfam" id="PF13193">
    <property type="entry name" value="AMP-binding_C"/>
    <property type="match status" value="3"/>
</dbReference>
<feature type="domain" description="Carrier" evidence="6">
    <location>
        <begin position="3810"/>
        <end position="3887"/>
    </location>
</feature>
<feature type="domain" description="Carrier" evidence="6">
    <location>
        <begin position="1190"/>
        <end position="1265"/>
    </location>
</feature>
<dbReference type="Gene3D" id="3.40.50.980">
    <property type="match status" value="4"/>
</dbReference>
<dbReference type="InterPro" id="IPR006162">
    <property type="entry name" value="Ppantetheine_attach_site"/>
</dbReference>
<dbReference type="FunFam" id="3.30.300.30:FF:000015">
    <property type="entry name" value="Nonribosomal peptide synthase SidD"/>
    <property type="match status" value="1"/>
</dbReference>
<dbReference type="Gene3D" id="3.30.559.10">
    <property type="entry name" value="Chloramphenicol acetyltransferase-like domain"/>
    <property type="match status" value="4"/>
</dbReference>
<dbReference type="SMART" id="SM00823">
    <property type="entry name" value="PKS_PP"/>
    <property type="match status" value="3"/>
</dbReference>
<dbReference type="GO" id="GO:0005829">
    <property type="term" value="C:cytosol"/>
    <property type="evidence" value="ECO:0007669"/>
    <property type="project" value="TreeGrafter"/>
</dbReference>
<dbReference type="Gene3D" id="3.30.559.30">
    <property type="entry name" value="Nonribosomal peptide synthetase, condensation domain"/>
    <property type="match status" value="5"/>
</dbReference>
<dbReference type="RefSeq" id="WP_065792829.1">
    <property type="nucleotide sequence ID" value="NZ_MAUJ01000014.1"/>
</dbReference>
<dbReference type="PROSITE" id="PS00012">
    <property type="entry name" value="PHOSPHOPANTETHEINE"/>
    <property type="match status" value="2"/>
</dbReference>
<dbReference type="FunFam" id="2.30.38.10:FF:000001">
    <property type="entry name" value="Non-ribosomal peptide synthetase PvdI"/>
    <property type="match status" value="1"/>
</dbReference>
<keyword evidence="3" id="KW-0596">Phosphopantetheine</keyword>
<dbReference type="InterPro" id="IPR042099">
    <property type="entry name" value="ANL_N_sf"/>
</dbReference>
<evidence type="ECO:0000256" key="5">
    <source>
        <dbReference type="ARBA" id="ARBA00022737"/>
    </source>
</evidence>
<dbReference type="InterPro" id="IPR023213">
    <property type="entry name" value="CAT-like_dom_sf"/>
</dbReference>
<dbReference type="PANTHER" id="PTHR45527:SF1">
    <property type="entry name" value="FATTY ACID SYNTHASE"/>
    <property type="match status" value="1"/>
</dbReference>
<dbReference type="GO" id="GO:0047527">
    <property type="term" value="F:2,3-dihydroxybenzoate-serine ligase activity"/>
    <property type="evidence" value="ECO:0007669"/>
    <property type="project" value="TreeGrafter"/>
</dbReference>
<dbReference type="Gene3D" id="1.10.1200.10">
    <property type="entry name" value="ACP-like"/>
    <property type="match status" value="3"/>
</dbReference>
<dbReference type="Gene3D" id="3.30.300.30">
    <property type="match status" value="3"/>
</dbReference>
<dbReference type="GO" id="GO:0009239">
    <property type="term" value="P:enterobactin biosynthetic process"/>
    <property type="evidence" value="ECO:0007669"/>
    <property type="project" value="TreeGrafter"/>
</dbReference>
<evidence type="ECO:0000313" key="7">
    <source>
        <dbReference type="EMBL" id="OCQ18708.1"/>
    </source>
</evidence>
<dbReference type="InterPro" id="IPR000873">
    <property type="entry name" value="AMP-dep_synth/lig_dom"/>
</dbReference>
<dbReference type="InterPro" id="IPR025110">
    <property type="entry name" value="AMP-bd_C"/>
</dbReference>
<comment type="cofactor">
    <cofactor evidence="1">
        <name>pantetheine 4'-phosphate</name>
        <dbReference type="ChEBI" id="CHEBI:47942"/>
    </cofactor>
</comment>
<accession>A0A1C0TJU8</accession>
<dbReference type="CDD" id="cd19543">
    <property type="entry name" value="DCL_NRPS"/>
    <property type="match status" value="1"/>
</dbReference>
<dbReference type="CDD" id="cd19531">
    <property type="entry name" value="LCL_NRPS-like"/>
    <property type="match status" value="1"/>
</dbReference>
<dbReference type="InterPro" id="IPR009081">
    <property type="entry name" value="PP-bd_ACP"/>
</dbReference>
<evidence type="ECO:0000256" key="3">
    <source>
        <dbReference type="ARBA" id="ARBA00022450"/>
    </source>
</evidence>
<protein>
    <recommendedName>
        <fullName evidence="6">Carrier domain-containing protein</fullName>
    </recommendedName>
</protein>
<proteinExistence type="inferred from homology"/>
<keyword evidence="5" id="KW-0677">Repeat</keyword>
<comment type="similarity">
    <text evidence="2">Belongs to the ATP-dependent AMP-binding enzyme family.</text>
</comment>
<dbReference type="InterPro" id="IPR036736">
    <property type="entry name" value="ACP-like_sf"/>
</dbReference>
<dbReference type="InterPro" id="IPR010060">
    <property type="entry name" value="NRPS_synth"/>
</dbReference>
<dbReference type="Proteomes" id="UP000093366">
    <property type="component" value="Unassembled WGS sequence"/>
</dbReference>
<organism evidence="7 8">
    <name type="scientific">Pseudoalteromonas luteoviolacea</name>
    <dbReference type="NCBI Taxonomy" id="43657"/>
    <lineage>
        <taxon>Bacteria</taxon>
        <taxon>Pseudomonadati</taxon>
        <taxon>Pseudomonadota</taxon>
        <taxon>Gammaproteobacteria</taxon>
        <taxon>Alteromonadales</taxon>
        <taxon>Pseudoalteromonadaceae</taxon>
        <taxon>Pseudoalteromonas</taxon>
    </lineage>
</organism>
<dbReference type="OrthoDB" id="9778690at2"/>
<dbReference type="PANTHER" id="PTHR45527">
    <property type="entry name" value="NONRIBOSOMAL PEPTIDE SYNTHETASE"/>
    <property type="match status" value="1"/>
</dbReference>
<dbReference type="NCBIfam" id="TIGR01733">
    <property type="entry name" value="AA-adenyl-dom"/>
    <property type="match status" value="3"/>
</dbReference>
<dbReference type="Pfam" id="PF00668">
    <property type="entry name" value="Condensation"/>
    <property type="match status" value="4"/>
</dbReference>
<evidence type="ECO:0000256" key="2">
    <source>
        <dbReference type="ARBA" id="ARBA00006432"/>
    </source>
</evidence>
<dbReference type="SMART" id="SM01294">
    <property type="entry name" value="PKS_PP_betabranch"/>
    <property type="match status" value="1"/>
</dbReference>
<dbReference type="NCBIfam" id="NF003417">
    <property type="entry name" value="PRK04813.1"/>
    <property type="match status" value="3"/>
</dbReference>
<dbReference type="EMBL" id="MAUJ01000014">
    <property type="protein sequence ID" value="OCQ18708.1"/>
    <property type="molecule type" value="Genomic_DNA"/>
</dbReference>
<evidence type="ECO:0000256" key="1">
    <source>
        <dbReference type="ARBA" id="ARBA00001957"/>
    </source>
</evidence>
<dbReference type="GO" id="GO:0009366">
    <property type="term" value="C:enterobactin synthetase complex"/>
    <property type="evidence" value="ECO:0007669"/>
    <property type="project" value="TreeGrafter"/>
</dbReference>
<dbReference type="Gene3D" id="2.30.38.10">
    <property type="entry name" value="Luciferase, Domain 3"/>
    <property type="match status" value="2"/>
</dbReference>
<sequence length="3911" mass="437640">MKFETLPLSLIQQDIYFDQMNFGQSPLYNVGGYIHLPSIDIDRITCAHKKLVMNHDVFGLRITFDGSDVTQHISHERNLDLPIVDLSHHDDPQRAASQWLNTHFQTVIPIDDNELYKATLLKLSDDLWFYVGLAHHIMMDGWGFANWAERLGSYYMSGEEPVTKPWSAVIENEQNYLNSARYRKDKDYWASELASCPKPFLTPYYNTNSESKSVFKSERLIADIPEQRHQAISERAKELDIPIAQLYQVILANYFATVYKLDEIVIGTPVHNRRDKLDKSMLGTFISVVPLRIQFDNEQSQQALCEQVSKRIRSNFRHQRFPLGEMMRTLATDMFQIKYSYLSVDSHLDFDGKPAHLVYQSHDHEQTPLMFTLWEYSDSHTQLQVDHNLAYFNKADMTVLVEEFFKFVDTFLAISIDDFSRVRQNETEPNLYNTGRMHLLNYWQGYLKDIPQSHNLPLDRSRPSIQNYQAGVHQGQLGADLSKALSDYCTALEISVPLLIHSVLSILTARMSASDHALIDLDITAPAHAKHGLLHTHLSDGLLFEQLLAVHKQTLYDTQLTPLPETHLLQLLAIPHTPSHKNIYQLGVTDSEPPPLTHADNQLDIRLHIIHDQTSTKLHWRYDTSLFDESTIAYLQALLLQLTEAVLDNPEKEVTSYTLLSASTTDTMLSAWNDTKVDWPSHSHCLHTLFEQQATLTPNALAIQCEQGTLSYQALSERSDALAHYLVSQGVVPEQPVGICLSRTADMMVAVLAVLKAGGAYVPLDPSFPEARLNYMVTHSGANIILTERTYQHTLFSPHNEYVVCLDDAAIQSQINSMDREGGLPEVDNKQLAYIMYTSGSTGKPKGVMVEHASVQNIINSMASELSVTAQDKQLAVTTLSFDISVLELFLPLLNGASVYIASQQEAKDPQCLLDILSRQEITMMQATPATWQMMLVAGWQQQTPLKMLCGGEALPDALAQELLAQSPTLWNVYGPTETTIWSTFKQVEQHFSKPNLIGKPIANTQVYVLDSHMQPVPVGVPGELYISGQGLARGYWSQAELTAQRFVNNPFKGNALMYRTGDLVRWLPDGQLQFIARIDSQIKLRGYRLELGEVESCLNDLEDIFEGVVACINNSQPDAYLAAYFTTKDNQQASVESLKTQLASQLPSYMVPEVFVELDAMPLTANGKIDRKALPTPDLQHFAQQVYVAPRNELETQLCDIWQTVLNVERVSVTDSFFALGGHSLTATKAISAIRQVLGLNVSVKSIFEHPSVEAFAIALADQRDELTRPALEVAGRDNPLPLSFSQQRLWFVDQIHSGSAQYNMPGAFLLEGALDTQHFEHAIIQIIQRHEVLRTCFVKSEGKARQVITQQFSAPITYTDFTEESNQELAVKTLLQAEADREFDLSSDLMLRVHLVKLDPARHVALFVLHHIAADGWSVDLLSQEFSRFYNASCNAAEPDLPALSVQYADYAIWQQSWLQGDYLESQLEYWQSQLAGIPEVHSLPLDFERSSQEQLHCGVSTHRISDTLYTKMKQFCDTHNATLFMLLETVLAILIHRYSREDDVVIGTAIAGRDQAELEPLIGFFVNDLIIRTQFNEQDSFLDLLGCNKNAILDAYAHQHVPFEMLVERLAPNRDLRYNPLVQIKLDLHTHTVQNLALNDIQSQILPIIEPYSRYDLYISATQSEAQLSFDWLFSKEIFKAESVQRMANNFEALLDALISSPSHQVNSVSALTQHEQVKLIKEWNNHRVNYDIPDTVHHVFEQQVQRTPEAIAISSPDGNMSYAQLNEEANQVAHFLNAQKVGNGAPVALCVERSMEMLIGLLGILKAGCCYVPLEPRNPDERILHMLEDSGAQVVLTDSELMAELPFDDILAIPLDEQMRDLLMGAQPTSNPTKDEASTLAYIMYTSGSTGLPKGVMVPHAGVVNYLQYAATNYFDAETSAGIVSGPLVFDATLTTLLSPLFAGKTIELLPDDENVISHLAKQISRTDTQLLFKITPAHLDALVAHGILSTGHDIAHTVVVGGEQLTSKTLAPWLQHFPEVGFINEYGPTETVVGCSVYRVKGQLSDTIKGGAIPIGKPIANTQLYVLNDALQVQATGAIGELYIAGHGVAHGYHNKEALTSTSFIKAPAHLQASSEYIYRSGDLVKWLDDGQLSYIGRIDEQVKLRGFRIELTEIEHKLGSLEGVGECIVLCLDENGEKRLVAYLTLSDPIDVEDDDAFVEFKRAQVKTLRTHLKAQLPAYMIPSVFVFLERFPLTTNGKLDKKALPAPSESDLQKTDYIAPRNEVEKVLCEIWEQVLGLEEVGIEDNFFALGGDSIIAIQISSRAGQHGLAMSVRQMFEYQTIAELSQHIEQDAHTSHAEQDELQGTMALMPIQQQFFDWQFAAPHHFNQSVLLSAPAHFDGLALKALFIALLTRHDALRLRFTSVQPTRHQANFVQLNEHMLEQSSIVHDLSGLDHHAYFEQLHTLCKQHQTQLNYTDGPIIKAVLFTSDDKAIGNRIFFVCHHLVIDGVSWRILHQDLAQFWQQWERDTHHATNIVLDAKTSSYRQFVEALTAYAHTEQIQSQRPYWLQQACAAVPALPDHHSGVSSNTQITLSAEDTTALLGECNRPYRTQVNEIMLAALSLAWQKWAGASRMRILLEGHGREEVDAHTDVSSTIGWFTTLFPLVHEIPEGGDIAAAIMQSKASCRAVPNKGIGFGALRYLVDDSEFSDAVANVEQDAIVFNYLGQVDNGSQSNSVFPIAPEFDKLAAQDNIAAANHQTAPLTLNGMVSQGALQFTLIGSAQFSREQVDTLAQLFKEALVSCVRHCQHAHAQLTVDDFPNSTLNNTELTQLNKAYPTLDKLYITTPTQSGMLFHGLLDGNGSTYTGQTFCDLVGDVHIEAFKDAWQQVVERHDILRTCFTALDGVQMHQVVTKQTQIPFIELDWSHKGADVLDQALADYRAQDKAQSFDFETPPLTRITLIKLSQERYHFVWSHHHTLLDGWCLPIVFTEVLASYEALIKGKAIQLTQPMPYERYIDWLNQQHQAEAKQFWQAMLEDVQHATPINIDTLTGENTASGAQKHQLVFDEATTSQLQELAKQNHCTMSVVLQAAWACLLRRYSDQDDVVFGLTVSGRPAQLKGVEDIVGLFINTLPTRVQFNEDMSLSALLKILQRNNMDLDEYGYLGLAQIQQLSGVDNGQPLFDSVLVYENYPNEIAVDDLQKQLGFAIEHLDDSAQTNYGLTLVARQQSALRIDIGYYAEQFNPVLIERLAEHFQHILKAFIHLSLSDACEAPAIQQLDMLAMPEQQTLIALGSGNRNDAKLPSLVDMFTQQATLTPHHIAVSCADQRMTYQALSQRSTQFAHYLLSHNVKQSDFVAVHLPRGTELMVVLLGILKSGAAYIPIDNQLPEGRIQAILQDSQPVLTITHTAKLAQLNQLKSLHDSTMQVIAVEQVAFEQQAVQEAMPTLNTQEDLAYVLYTSGSTGKPKGVMVSHHNLSNYLQYSARQYMADHLDGAIVSGSIGFDATLCPLFTPLLTGKTVCMLPEQDSVLETLPAVLLGDQAYMIKVTPSHLHALENILKDKLPAQPVSTEHVFVIGGETLTAQRLAPWQSHILPAAKYYNQYGPTETTVAATVGECSAMAVTPSQSLSIGHAIQNTQLYVCNTDGMLQPVGVPGELYIAGQGVAQGYLSDEDKTNQHFIANPYSSDVPMMYRTGDTVRWLPNGQLEFLGRKDDQLQLRGYRIELTDIERAIASLDMVKQQAVRCHGEGEHRVLIGYVVPASEAFSLEALQVELRTLLPDYMLPSRYVVLDEMPLNQSGKIDRQALALITMQASTIEHHQPPQTDTEKALSDLWLSALGMEQTPISRTDNFFNLGGHSLMATRLISLIRQHLDVEVPLKILFEHPVLAEQAIEIDNQLRMNRLVELEKNISDDSEIMMEGEI</sequence>
<dbReference type="GO" id="GO:0031177">
    <property type="term" value="F:phosphopantetheine binding"/>
    <property type="evidence" value="ECO:0007669"/>
    <property type="project" value="InterPro"/>
</dbReference>
<dbReference type="CDD" id="cd05930">
    <property type="entry name" value="A_NRPS"/>
    <property type="match status" value="2"/>
</dbReference>
<dbReference type="InterPro" id="IPR045851">
    <property type="entry name" value="AMP-bd_C_sf"/>
</dbReference>
<dbReference type="Gene3D" id="3.40.50.12780">
    <property type="entry name" value="N-terminal domain of ligase-like"/>
    <property type="match status" value="1"/>
</dbReference>
<keyword evidence="4" id="KW-0597">Phosphoprotein</keyword>
<reference evidence="8" key="1">
    <citation type="submission" date="2016-07" db="EMBL/GenBank/DDBJ databases">
        <authorList>
            <person name="Florea S."/>
            <person name="Webb J.S."/>
            <person name="Jaromczyk J."/>
            <person name="Schardl C.L."/>
        </authorList>
    </citation>
    <scope>NUCLEOTIDE SEQUENCE [LARGE SCALE GENOMIC DNA]</scope>
    <source>
        <strain evidence="8">IPB1</strain>
    </source>
</reference>
<feature type="domain" description="Carrier" evidence="6">
    <location>
        <begin position="2266"/>
        <end position="2340"/>
    </location>
</feature>
<gene>
    <name evidence="7" type="ORF">A7985_23350</name>
</gene>
<dbReference type="FunFam" id="3.30.300.30:FF:000010">
    <property type="entry name" value="Enterobactin synthetase component F"/>
    <property type="match status" value="1"/>
</dbReference>
<dbReference type="GO" id="GO:0043041">
    <property type="term" value="P:amino acid activation for nonribosomal peptide biosynthetic process"/>
    <property type="evidence" value="ECO:0007669"/>
    <property type="project" value="TreeGrafter"/>
</dbReference>
<dbReference type="NCBIfam" id="TIGR01720">
    <property type="entry name" value="NRPS-para261"/>
    <property type="match status" value="1"/>
</dbReference>